<dbReference type="FunFam" id="3.90.640.10:FF:000003">
    <property type="entry name" value="Molecular chaperone DnaK"/>
    <property type="match status" value="1"/>
</dbReference>
<dbReference type="RefSeq" id="YP_009244626.1">
    <property type="nucleotide sequence ID" value="NC_029861.1"/>
</dbReference>
<accession>A0A141SF00</accession>
<dbReference type="NCBIfam" id="NF001413">
    <property type="entry name" value="PRK00290.1"/>
    <property type="match status" value="1"/>
</dbReference>
<geneLocation type="plastid" evidence="10"/>
<dbReference type="AlphaFoldDB" id="A0A141SF00"/>
<dbReference type="InterPro" id="IPR043129">
    <property type="entry name" value="ATPase_NBD"/>
</dbReference>
<evidence type="ECO:0000256" key="9">
    <source>
        <dbReference type="SAM" id="MobiDB-lite"/>
    </source>
</evidence>
<dbReference type="Pfam" id="PF00012">
    <property type="entry name" value="HSP70"/>
    <property type="match status" value="1"/>
</dbReference>
<evidence type="ECO:0000256" key="1">
    <source>
        <dbReference type="ARBA" id="ARBA00004229"/>
    </source>
</evidence>
<keyword evidence="8" id="KW-0175">Coiled coil</keyword>
<feature type="coiled-coil region" evidence="8">
    <location>
        <begin position="503"/>
        <end position="550"/>
    </location>
</feature>
<dbReference type="InterPro" id="IPR018181">
    <property type="entry name" value="Heat_shock_70_CS"/>
</dbReference>
<dbReference type="GO" id="GO:0009507">
    <property type="term" value="C:chloroplast"/>
    <property type="evidence" value="ECO:0007669"/>
    <property type="project" value="UniProtKB-SubCell"/>
</dbReference>
<evidence type="ECO:0000256" key="8">
    <source>
        <dbReference type="SAM" id="Coils"/>
    </source>
</evidence>
<dbReference type="SUPFAM" id="SSF53067">
    <property type="entry name" value="Actin-like ATPase domain"/>
    <property type="match status" value="2"/>
</dbReference>
<dbReference type="PROSITE" id="PS00297">
    <property type="entry name" value="HSP70_1"/>
    <property type="match status" value="1"/>
</dbReference>
<dbReference type="GO" id="GO:0140662">
    <property type="term" value="F:ATP-dependent protein folding chaperone"/>
    <property type="evidence" value="ECO:0007669"/>
    <property type="project" value="InterPro"/>
</dbReference>
<dbReference type="Gene3D" id="2.60.34.10">
    <property type="entry name" value="Substrate Binding Domain Of DNAk, Chain A, domain 1"/>
    <property type="match status" value="1"/>
</dbReference>
<feature type="compositionally biased region" description="Basic and acidic residues" evidence="9">
    <location>
        <begin position="597"/>
        <end position="610"/>
    </location>
</feature>
<dbReference type="InterPro" id="IPR029047">
    <property type="entry name" value="HSP70_peptide-bd_sf"/>
</dbReference>
<dbReference type="GO" id="GO:0005524">
    <property type="term" value="F:ATP binding"/>
    <property type="evidence" value="ECO:0007669"/>
    <property type="project" value="UniProtKB-UniRule"/>
</dbReference>
<name>A0A141SF00_9RHOD</name>
<dbReference type="NCBIfam" id="NF003520">
    <property type="entry name" value="PRK05183.1"/>
    <property type="match status" value="1"/>
</dbReference>
<evidence type="ECO:0000313" key="10">
    <source>
        <dbReference type="EMBL" id="AMK96868.1"/>
    </source>
</evidence>
<evidence type="ECO:0000256" key="5">
    <source>
        <dbReference type="ARBA" id="ARBA00022840"/>
    </source>
</evidence>
<evidence type="ECO:0000256" key="6">
    <source>
        <dbReference type="HAMAP-Rule" id="MF_00332"/>
    </source>
</evidence>
<protein>
    <recommendedName>
        <fullName evidence="6">Chaperone protein DnaK</fullName>
    </recommendedName>
    <alternativeName>
        <fullName evidence="6">HSP70</fullName>
    </alternativeName>
    <alternativeName>
        <fullName evidence="6">Heat shock 70 kDa protein</fullName>
    </alternativeName>
    <alternativeName>
        <fullName evidence="6">Heat shock protein 70</fullName>
    </alternativeName>
</protein>
<comment type="similarity">
    <text evidence="6 7">Belongs to the heat shock protein 70 family.</text>
</comment>
<evidence type="ECO:0000256" key="3">
    <source>
        <dbReference type="ARBA" id="ARBA00022640"/>
    </source>
</evidence>
<dbReference type="EMBL" id="KT266789">
    <property type="protein sequence ID" value="AMK96868.1"/>
    <property type="molecule type" value="Genomic_DNA"/>
</dbReference>
<dbReference type="HAMAP" id="MF_00332">
    <property type="entry name" value="DnaK"/>
    <property type="match status" value="1"/>
</dbReference>
<sequence>MGKVVGIDLGTTNSVIAVMEGGKPTVIPNAEGFRTTASVVAYTKSGDKLVGQIARRQAVINPENTFYSVKRFIGRKQNEISQEIRQTSYNVKTSGSSIKIACPALNKDFAPEEISAQVLRKLVEDASTYLGETVTQAVITVPAYFNDSQRQATKDAGKIAGLDVLRIINEPTAASLSYGLDKQNNETILVFDLGGGTFDVSVLEVGDGVFEVLSTSGDTHLGGDDFDQQIVEWLIKDFKQNEGIDLSKDRQALQRLTEAAEKAKIELSNLTQTEINLPFITATQDGPKHLEKTITRGKFEELCSSLIDKCSIPVNNALKDAKLEASSIDEVVLVGGSTRIPAIQQMVKRLIGKDPNQSVNPDEVVAIGAAVQAGVLAGEVKDILLLDVTPLSLGVETLGGVMTKIIPRNTTIPTKKSEVFSTAVDNQPNVEIQVLQGERELTKDNKSLGTFRLDGIMPAPRGIPQIEVTFDIDANGILSVKAKEKATGKEQSITISGASTLPKDDVERMVREAEENFDTDQKRRKNIDIKNQAESLSYQAEKQVKEFEDKISQDLKVKIQGLITELRSSLEKEEYESIDSISQQLQNSLMDIGKAAAESENKDTSTKNDDTVIDTDFSEAK</sequence>
<keyword evidence="4 6" id="KW-0547">Nucleotide-binding</keyword>
<keyword evidence="2" id="KW-0150">Chloroplast</keyword>
<dbReference type="NCBIfam" id="TIGR02350">
    <property type="entry name" value="prok_dnaK"/>
    <property type="match status" value="1"/>
</dbReference>
<dbReference type="GeneID" id="27216464"/>
<evidence type="ECO:0000256" key="7">
    <source>
        <dbReference type="RuleBase" id="RU003322"/>
    </source>
</evidence>
<comment type="function">
    <text evidence="6">Acts as a chaperone.</text>
</comment>
<feature type="coiled-coil region" evidence="8">
    <location>
        <begin position="246"/>
        <end position="273"/>
    </location>
</feature>
<feature type="compositionally biased region" description="Acidic residues" evidence="9">
    <location>
        <begin position="611"/>
        <end position="621"/>
    </location>
</feature>
<dbReference type="PROSITE" id="PS00329">
    <property type="entry name" value="HSP70_2"/>
    <property type="match status" value="1"/>
</dbReference>
<reference evidence="10" key="1">
    <citation type="submission" date="2015-07" db="EMBL/GenBank/DDBJ databases">
        <title>Reconstructing the complex evolutionary history of mobile plasmids in red algal genomes.</title>
        <authorList>
            <person name="Lee J."/>
            <person name="Kim K.M."/>
            <person name="Yang E.C."/>
            <person name="Miller K.A."/>
            <person name="Boo S.M."/>
            <person name="Bhattacharya D."/>
            <person name="Yoon H.S."/>
        </authorList>
    </citation>
    <scope>NUCLEOTIDE SEQUENCE</scope>
</reference>
<dbReference type="InterPro" id="IPR029048">
    <property type="entry name" value="HSP70_C_sf"/>
</dbReference>
<organism evidence="10">
    <name type="scientific">Pyropia pulchra</name>
    <dbReference type="NCBI Taxonomy" id="60925"/>
    <lineage>
        <taxon>Eukaryota</taxon>
        <taxon>Rhodophyta</taxon>
        <taxon>Bangiophyceae</taxon>
        <taxon>Bangiales</taxon>
        <taxon>Bangiaceae</taxon>
        <taxon>Pyropia</taxon>
    </lineage>
</organism>
<proteinExistence type="inferred from homology"/>
<dbReference type="InterPro" id="IPR012725">
    <property type="entry name" value="Chaperone_DnaK"/>
</dbReference>
<keyword evidence="3 10" id="KW-0934">Plastid</keyword>
<keyword evidence="10" id="KW-0346">Stress response</keyword>
<dbReference type="FunFam" id="2.60.34.10:FF:000014">
    <property type="entry name" value="Chaperone protein DnaK HSP70"/>
    <property type="match status" value="1"/>
</dbReference>
<dbReference type="Gene3D" id="3.90.640.10">
    <property type="entry name" value="Actin, Chain A, domain 4"/>
    <property type="match status" value="1"/>
</dbReference>
<gene>
    <name evidence="6 10" type="primary">dnaK</name>
    <name evidence="10" type="ORF">Ppul_001</name>
</gene>
<evidence type="ECO:0000256" key="2">
    <source>
        <dbReference type="ARBA" id="ARBA00022528"/>
    </source>
</evidence>
<dbReference type="GO" id="GO:0051082">
    <property type="term" value="F:unfolded protein binding"/>
    <property type="evidence" value="ECO:0007669"/>
    <property type="project" value="InterPro"/>
</dbReference>
<dbReference type="Gene3D" id="3.30.420.40">
    <property type="match status" value="2"/>
</dbReference>
<dbReference type="CDD" id="cd10234">
    <property type="entry name" value="ASKHA_NBD_HSP70_DnaK-like"/>
    <property type="match status" value="1"/>
</dbReference>
<dbReference type="PANTHER" id="PTHR19375">
    <property type="entry name" value="HEAT SHOCK PROTEIN 70KDA"/>
    <property type="match status" value="1"/>
</dbReference>
<dbReference type="Gene3D" id="1.20.1270.10">
    <property type="match status" value="1"/>
</dbReference>
<dbReference type="PRINTS" id="PR00301">
    <property type="entry name" value="HEATSHOCK70"/>
</dbReference>
<evidence type="ECO:0000256" key="4">
    <source>
        <dbReference type="ARBA" id="ARBA00022741"/>
    </source>
</evidence>
<keyword evidence="6" id="KW-0143">Chaperone</keyword>
<dbReference type="InterPro" id="IPR013126">
    <property type="entry name" value="Hsp_70_fam"/>
</dbReference>
<dbReference type="SUPFAM" id="SSF100920">
    <property type="entry name" value="Heat shock protein 70kD (HSP70), peptide-binding domain"/>
    <property type="match status" value="1"/>
</dbReference>
<keyword evidence="5 6" id="KW-0067">ATP-binding</keyword>
<dbReference type="PROSITE" id="PS01036">
    <property type="entry name" value="HSP70_3"/>
    <property type="match status" value="1"/>
</dbReference>
<comment type="subcellular location">
    <subcellularLocation>
        <location evidence="1">Plastid</location>
        <location evidence="1">Chloroplast</location>
    </subcellularLocation>
</comment>
<feature type="region of interest" description="Disordered" evidence="9">
    <location>
        <begin position="592"/>
        <end position="621"/>
    </location>
</feature>
<dbReference type="FunFam" id="3.30.420.40:FF:000004">
    <property type="entry name" value="Molecular chaperone DnaK"/>
    <property type="match status" value="1"/>
</dbReference>
<dbReference type="FunFam" id="1.20.1270.10:FF:000001">
    <property type="entry name" value="Molecular chaperone DnaK"/>
    <property type="match status" value="1"/>
</dbReference>